<dbReference type="AlphaFoldDB" id="A0A936ZLZ1"/>
<sequence length="263" mass="28458">MSPTDQLFTDGAAYERLMGRWSRRVGDVFIDWIEAPRERRWLDIGCGTGVFTEQVILGCSPAAVVGIDPSTEQLAFARGRGEWSTAKFQVGDAQDLPFPDNSFDIAVMALVIHFVPDPAKAVAEMWRVLGPGGTAAAYVWDYKNAGSPTAPLAAAMRGMGLQAPTPPSPQVTSLTALEELWRAAGFEQIGKRAIDIAVEFADFEEFWQSMTVPVGPAGKVIAAMPPDDLAQLRSVLEQQMVLTADGRVTYEARASAVQGRKKA</sequence>
<evidence type="ECO:0000313" key="3">
    <source>
        <dbReference type="Proteomes" id="UP000605848"/>
    </source>
</evidence>
<keyword evidence="3" id="KW-1185">Reference proteome</keyword>
<gene>
    <name evidence="2" type="ORF">JKG68_32300</name>
</gene>
<dbReference type="GO" id="GO:0032259">
    <property type="term" value="P:methylation"/>
    <property type="evidence" value="ECO:0007669"/>
    <property type="project" value="UniProtKB-KW"/>
</dbReference>
<reference evidence="2" key="1">
    <citation type="submission" date="2021-01" db="EMBL/GenBank/DDBJ databases">
        <title>Microvirga sp.</title>
        <authorList>
            <person name="Kim M.K."/>
        </authorList>
    </citation>
    <scope>NUCLEOTIDE SEQUENCE</scope>
    <source>
        <strain evidence="2">5420S-16</strain>
    </source>
</reference>
<feature type="domain" description="Methyltransferase type 11" evidence="1">
    <location>
        <begin position="42"/>
        <end position="135"/>
    </location>
</feature>
<dbReference type="Gene3D" id="3.40.50.150">
    <property type="entry name" value="Vaccinia Virus protein VP39"/>
    <property type="match status" value="1"/>
</dbReference>
<dbReference type="SUPFAM" id="SSF53335">
    <property type="entry name" value="S-adenosyl-L-methionine-dependent methyltransferases"/>
    <property type="match status" value="1"/>
</dbReference>
<dbReference type="CDD" id="cd02440">
    <property type="entry name" value="AdoMet_MTases"/>
    <property type="match status" value="1"/>
</dbReference>
<dbReference type="EMBL" id="JAEQMY010000273">
    <property type="protein sequence ID" value="MBL0408545.1"/>
    <property type="molecule type" value="Genomic_DNA"/>
</dbReference>
<evidence type="ECO:0000259" key="1">
    <source>
        <dbReference type="Pfam" id="PF08241"/>
    </source>
</evidence>
<keyword evidence="2" id="KW-0489">Methyltransferase</keyword>
<accession>A0A936ZLZ1</accession>
<dbReference type="GO" id="GO:0008757">
    <property type="term" value="F:S-adenosylmethionine-dependent methyltransferase activity"/>
    <property type="evidence" value="ECO:0007669"/>
    <property type="project" value="InterPro"/>
</dbReference>
<evidence type="ECO:0000313" key="2">
    <source>
        <dbReference type="EMBL" id="MBL0408545.1"/>
    </source>
</evidence>
<dbReference type="PANTHER" id="PTHR43591">
    <property type="entry name" value="METHYLTRANSFERASE"/>
    <property type="match status" value="1"/>
</dbReference>
<keyword evidence="2" id="KW-0808">Transferase</keyword>
<protein>
    <submittedName>
        <fullName evidence="2">Methyltransferase domain-containing protein</fullName>
    </submittedName>
</protein>
<name>A0A936ZLZ1_9HYPH</name>
<dbReference type="InterPro" id="IPR013216">
    <property type="entry name" value="Methyltransf_11"/>
</dbReference>
<dbReference type="Proteomes" id="UP000605848">
    <property type="component" value="Unassembled WGS sequence"/>
</dbReference>
<dbReference type="Pfam" id="PF08241">
    <property type="entry name" value="Methyltransf_11"/>
    <property type="match status" value="1"/>
</dbReference>
<organism evidence="2 3">
    <name type="scientific">Microvirga aerilata</name>
    <dbReference type="NCBI Taxonomy" id="670292"/>
    <lineage>
        <taxon>Bacteria</taxon>
        <taxon>Pseudomonadati</taxon>
        <taxon>Pseudomonadota</taxon>
        <taxon>Alphaproteobacteria</taxon>
        <taxon>Hyphomicrobiales</taxon>
        <taxon>Methylobacteriaceae</taxon>
        <taxon>Microvirga</taxon>
    </lineage>
</organism>
<dbReference type="RefSeq" id="WP_202066514.1">
    <property type="nucleotide sequence ID" value="NZ_JAEQMY010000273.1"/>
</dbReference>
<comment type="caution">
    <text evidence="2">The sequence shown here is derived from an EMBL/GenBank/DDBJ whole genome shotgun (WGS) entry which is preliminary data.</text>
</comment>
<dbReference type="InterPro" id="IPR029063">
    <property type="entry name" value="SAM-dependent_MTases_sf"/>
</dbReference>
<proteinExistence type="predicted"/>